<feature type="transmembrane region" description="Helical" evidence="1">
    <location>
        <begin position="27"/>
        <end position="47"/>
    </location>
</feature>
<evidence type="ECO:0000256" key="1">
    <source>
        <dbReference type="SAM" id="Phobius"/>
    </source>
</evidence>
<reference evidence="2 3" key="1">
    <citation type="journal article" date="2000" name="Arch. Microbiol.">
        <title>Rhodobaca bogoriensis gen. nov. and sp. nov., an alkaliphilic purple nonsulfur bacterium from African Rift Valley soda lakes.</title>
        <authorList>
            <person name="Milford A.D."/>
            <person name="Achenbach L.A."/>
            <person name="Jung D.O."/>
            <person name="Madigan M.T."/>
        </authorList>
    </citation>
    <scope>NUCLEOTIDE SEQUENCE [LARGE SCALE GENOMIC DNA]</scope>
    <source>
        <strain evidence="2 3">2376</strain>
    </source>
</reference>
<dbReference type="Proteomes" id="UP000529417">
    <property type="component" value="Unassembled WGS sequence"/>
</dbReference>
<evidence type="ECO:0000313" key="3">
    <source>
        <dbReference type="Proteomes" id="UP000529417"/>
    </source>
</evidence>
<keyword evidence="1" id="KW-0472">Membrane</keyword>
<dbReference type="InterPro" id="IPR017495">
    <property type="entry name" value="PuhC"/>
</dbReference>
<organism evidence="2 3">
    <name type="scientific">Rhabdonatronobacter sediminivivens</name>
    <dbReference type="NCBI Taxonomy" id="2743469"/>
    <lineage>
        <taxon>Bacteria</taxon>
        <taxon>Pseudomonadati</taxon>
        <taxon>Pseudomonadota</taxon>
        <taxon>Alphaproteobacteria</taxon>
        <taxon>Rhodobacterales</taxon>
        <taxon>Paracoccaceae</taxon>
        <taxon>Rhabdonatronobacter</taxon>
    </lineage>
</organism>
<evidence type="ECO:0000313" key="2">
    <source>
        <dbReference type="EMBL" id="NYS23448.1"/>
    </source>
</evidence>
<dbReference type="EMBL" id="JACBXS010000001">
    <property type="protein sequence ID" value="NYS23448.1"/>
    <property type="molecule type" value="Genomic_DNA"/>
</dbReference>
<dbReference type="RefSeq" id="WP_179904155.1">
    <property type="nucleotide sequence ID" value="NZ_JACBXS010000001.1"/>
</dbReference>
<dbReference type="AlphaFoldDB" id="A0A7Z0HW37"/>
<proteinExistence type="predicted"/>
<protein>
    <submittedName>
        <fullName evidence="2">Photosynthetic complex assembly protein</fullName>
    </submittedName>
</protein>
<keyword evidence="1" id="KW-0812">Transmembrane</keyword>
<accession>A0A7Z0HW37</accession>
<gene>
    <name evidence="2" type="ORF">HUK65_00470</name>
</gene>
<keyword evidence="1" id="KW-1133">Transmembrane helix</keyword>
<keyword evidence="3" id="KW-1185">Reference proteome</keyword>
<comment type="caution">
    <text evidence="2">The sequence shown here is derived from an EMBL/GenBank/DDBJ whole genome shotgun (WGS) entry which is preliminary data.</text>
</comment>
<name>A0A7Z0HW37_9RHOB</name>
<dbReference type="NCBIfam" id="TIGR03054">
    <property type="entry name" value="photo_alph_chp1"/>
    <property type="match status" value="1"/>
</dbReference>
<sequence>MTSDPNLAPRQPAFKREDRNDMIPVGLIRGMFALALASLALVTGAVLTDRPLVAVPHAAPVTAEYRIVLIGHDAQAVTVMDEHGAVVADLPHGGFITVIENGLQRKRMLHGVPIEKPLRIVAFENGRLAALDDYTDYRVELGAFGSENRAAFERLIQKLN</sequence>